<sequence>MMARFFTSTNIDYIKSNLSIMASANVTPYVSLNDVLLSNTWDLDKTISFMHHWVGTSFYITAAYLTM</sequence>
<dbReference type="WBParaSite" id="ES5_v2.g19875.t1">
    <property type="protein sequence ID" value="ES5_v2.g19875.t1"/>
    <property type="gene ID" value="ES5_v2.g19875"/>
</dbReference>
<organism evidence="1 2">
    <name type="scientific">Panagrolaimus sp. ES5</name>
    <dbReference type="NCBI Taxonomy" id="591445"/>
    <lineage>
        <taxon>Eukaryota</taxon>
        <taxon>Metazoa</taxon>
        <taxon>Ecdysozoa</taxon>
        <taxon>Nematoda</taxon>
        <taxon>Chromadorea</taxon>
        <taxon>Rhabditida</taxon>
        <taxon>Tylenchina</taxon>
        <taxon>Panagrolaimomorpha</taxon>
        <taxon>Panagrolaimoidea</taxon>
        <taxon>Panagrolaimidae</taxon>
        <taxon>Panagrolaimus</taxon>
    </lineage>
</organism>
<name>A0AC34FR23_9BILA</name>
<evidence type="ECO:0000313" key="2">
    <source>
        <dbReference type="WBParaSite" id="ES5_v2.g19875.t1"/>
    </source>
</evidence>
<accession>A0AC34FR23</accession>
<protein>
    <submittedName>
        <fullName evidence="2">Uncharacterized protein</fullName>
    </submittedName>
</protein>
<proteinExistence type="predicted"/>
<reference evidence="2" key="1">
    <citation type="submission" date="2022-11" db="UniProtKB">
        <authorList>
            <consortium name="WormBaseParasite"/>
        </authorList>
    </citation>
    <scope>IDENTIFICATION</scope>
</reference>
<evidence type="ECO:0000313" key="1">
    <source>
        <dbReference type="Proteomes" id="UP000887579"/>
    </source>
</evidence>
<dbReference type="Proteomes" id="UP000887579">
    <property type="component" value="Unplaced"/>
</dbReference>